<dbReference type="EMBL" id="LOED01000002">
    <property type="protein sequence ID" value="KXG78518.1"/>
    <property type="molecule type" value="Genomic_DNA"/>
</dbReference>
<evidence type="ECO:0000313" key="16">
    <source>
        <dbReference type="Proteomes" id="UP000070427"/>
    </source>
</evidence>
<dbReference type="RefSeq" id="WP_066351132.1">
    <property type="nucleotide sequence ID" value="NZ_LOED01000002.1"/>
</dbReference>
<dbReference type="CDD" id="cd18084">
    <property type="entry name" value="RsmE-like"/>
    <property type="match status" value="1"/>
</dbReference>
<dbReference type="InterPro" id="IPR046887">
    <property type="entry name" value="RsmE_PUA-like"/>
</dbReference>
<keyword evidence="16" id="KW-1185">Reference proteome</keyword>
<keyword evidence="7 12" id="KW-0489">Methyltransferase</keyword>
<dbReference type="GO" id="GO:0005737">
    <property type="term" value="C:cytoplasm"/>
    <property type="evidence" value="ECO:0007669"/>
    <property type="project" value="UniProtKB-SubCell"/>
</dbReference>
<gene>
    <name evidence="15" type="primary">rsmE</name>
    <name evidence="15" type="ORF">AN618_02740</name>
</gene>
<dbReference type="STRING" id="520764.AN618_02740"/>
<evidence type="ECO:0000256" key="10">
    <source>
        <dbReference type="ARBA" id="ARBA00025699"/>
    </source>
</evidence>
<evidence type="ECO:0000256" key="4">
    <source>
        <dbReference type="ARBA" id="ARBA00013673"/>
    </source>
</evidence>
<dbReference type="SUPFAM" id="SSF75217">
    <property type="entry name" value="alpha/beta knot"/>
    <property type="match status" value="1"/>
</dbReference>
<comment type="caution">
    <text evidence="15">The sequence shown here is derived from an EMBL/GenBank/DDBJ whole genome shotgun (WGS) entry which is preliminary data.</text>
</comment>
<dbReference type="PATRIC" id="fig|520764.3.peg.293"/>
<dbReference type="InterPro" id="IPR029028">
    <property type="entry name" value="Alpha/beta_knot_MTases"/>
</dbReference>
<reference evidence="15 16" key="1">
    <citation type="submission" date="2015-12" db="EMBL/GenBank/DDBJ databases">
        <title>Draft genome sequnece of Fervidicola ferrireducens strain Y170.</title>
        <authorList>
            <person name="Patel B.K."/>
        </authorList>
    </citation>
    <scope>NUCLEOTIDE SEQUENCE [LARGE SCALE GENOMIC DNA]</scope>
    <source>
        <strain evidence="15 16">Y170</strain>
    </source>
</reference>
<dbReference type="SUPFAM" id="SSF88697">
    <property type="entry name" value="PUA domain-like"/>
    <property type="match status" value="1"/>
</dbReference>
<evidence type="ECO:0000256" key="1">
    <source>
        <dbReference type="ARBA" id="ARBA00004496"/>
    </source>
</evidence>
<dbReference type="PANTHER" id="PTHR30027">
    <property type="entry name" value="RIBOSOMAL RNA SMALL SUBUNIT METHYLTRANSFERASE E"/>
    <property type="match status" value="1"/>
</dbReference>
<keyword evidence="8 12" id="KW-0808">Transferase</keyword>
<dbReference type="Gene3D" id="3.40.1280.10">
    <property type="match status" value="1"/>
</dbReference>
<sequence length="252" mass="28566">MPLFFVQENMNLDDVIEITGEDAHHIANVLRMGKGDDLQISNGRDTVCKAQIVEVLFGGKKIKVKIIEKNNFEMRGPRITLFQGVPKGQKFDFILQKNTELGVAEFVPVITKRTVVEIDRKKMKSRTERWQKIVKEAAKQCRRPDLPKVHGPVDFDECVAALKKYPLVLVPWEEERKIFLKPFLSSFSEKIREIAVLIGPEGGFSEDEIKKARESGAVTVSLGKRILRTETAGFAVNTVLMYEFGDFGEVVE</sequence>
<proteinExistence type="inferred from homology"/>
<dbReference type="InterPro" id="IPR015947">
    <property type="entry name" value="PUA-like_sf"/>
</dbReference>
<keyword evidence="5 12" id="KW-0963">Cytoplasm</keyword>
<dbReference type="InterPro" id="IPR046886">
    <property type="entry name" value="RsmE_MTase_dom"/>
</dbReference>
<evidence type="ECO:0000256" key="12">
    <source>
        <dbReference type="PIRNR" id="PIRNR015601"/>
    </source>
</evidence>
<feature type="domain" description="Ribosomal RNA small subunit methyltransferase E PUA-like" evidence="14">
    <location>
        <begin position="18"/>
        <end position="66"/>
    </location>
</feature>
<accession>A0A140LD93</accession>
<dbReference type="InterPro" id="IPR006700">
    <property type="entry name" value="RsmE"/>
</dbReference>
<dbReference type="GO" id="GO:0070475">
    <property type="term" value="P:rRNA base methylation"/>
    <property type="evidence" value="ECO:0007669"/>
    <property type="project" value="TreeGrafter"/>
</dbReference>
<evidence type="ECO:0000256" key="5">
    <source>
        <dbReference type="ARBA" id="ARBA00022490"/>
    </source>
</evidence>
<dbReference type="NCBIfam" id="NF008692">
    <property type="entry name" value="PRK11713.1-5"/>
    <property type="match status" value="1"/>
</dbReference>
<evidence type="ECO:0000313" key="15">
    <source>
        <dbReference type="EMBL" id="KXG78518.1"/>
    </source>
</evidence>
<dbReference type="AlphaFoldDB" id="A0A140LD93"/>
<evidence type="ECO:0000256" key="7">
    <source>
        <dbReference type="ARBA" id="ARBA00022603"/>
    </source>
</evidence>
<dbReference type="FunCoup" id="A0A140LD93">
    <property type="interactions" value="368"/>
</dbReference>
<dbReference type="NCBIfam" id="TIGR00046">
    <property type="entry name" value="RsmE family RNA methyltransferase"/>
    <property type="match status" value="1"/>
</dbReference>
<evidence type="ECO:0000256" key="3">
    <source>
        <dbReference type="ARBA" id="ARBA00012328"/>
    </source>
</evidence>
<dbReference type="Proteomes" id="UP000070427">
    <property type="component" value="Unassembled WGS sequence"/>
</dbReference>
<dbReference type="InParanoid" id="A0A140LD93"/>
<evidence type="ECO:0000256" key="11">
    <source>
        <dbReference type="ARBA" id="ARBA00047944"/>
    </source>
</evidence>
<evidence type="ECO:0000256" key="2">
    <source>
        <dbReference type="ARBA" id="ARBA00005528"/>
    </source>
</evidence>
<dbReference type="InterPro" id="IPR029026">
    <property type="entry name" value="tRNA_m1G_MTases_N"/>
</dbReference>
<dbReference type="Pfam" id="PF20260">
    <property type="entry name" value="PUA_4"/>
    <property type="match status" value="1"/>
</dbReference>
<evidence type="ECO:0000259" key="13">
    <source>
        <dbReference type="Pfam" id="PF04452"/>
    </source>
</evidence>
<dbReference type="OrthoDB" id="9815641at2"/>
<protein>
    <recommendedName>
        <fullName evidence="4 12">Ribosomal RNA small subunit methyltransferase E</fullName>
        <ecNumber evidence="3 12">2.1.1.193</ecNumber>
    </recommendedName>
</protein>
<keyword evidence="9 12" id="KW-0949">S-adenosyl-L-methionine</keyword>
<comment type="function">
    <text evidence="10 12">Specifically methylates the N3 position of the uracil ring of uridine 1498 (m3U1498) in 16S rRNA. Acts on the fully assembled 30S ribosomal subunit.</text>
</comment>
<dbReference type="Pfam" id="PF04452">
    <property type="entry name" value="Methyltrans_RNA"/>
    <property type="match status" value="1"/>
</dbReference>
<evidence type="ECO:0000259" key="14">
    <source>
        <dbReference type="Pfam" id="PF20260"/>
    </source>
</evidence>
<comment type="similarity">
    <text evidence="2 12">Belongs to the RNA methyltransferase RsmE family.</text>
</comment>
<comment type="catalytic activity">
    <reaction evidence="11 12">
        <text>uridine(1498) in 16S rRNA + S-adenosyl-L-methionine = N(3)-methyluridine(1498) in 16S rRNA + S-adenosyl-L-homocysteine + H(+)</text>
        <dbReference type="Rhea" id="RHEA:42920"/>
        <dbReference type="Rhea" id="RHEA-COMP:10283"/>
        <dbReference type="Rhea" id="RHEA-COMP:10284"/>
        <dbReference type="ChEBI" id="CHEBI:15378"/>
        <dbReference type="ChEBI" id="CHEBI:57856"/>
        <dbReference type="ChEBI" id="CHEBI:59789"/>
        <dbReference type="ChEBI" id="CHEBI:65315"/>
        <dbReference type="ChEBI" id="CHEBI:74502"/>
        <dbReference type="EC" id="2.1.1.193"/>
    </reaction>
</comment>
<comment type="subcellular location">
    <subcellularLocation>
        <location evidence="1 12">Cytoplasm</location>
    </subcellularLocation>
</comment>
<evidence type="ECO:0000256" key="6">
    <source>
        <dbReference type="ARBA" id="ARBA00022552"/>
    </source>
</evidence>
<dbReference type="GO" id="GO:0070042">
    <property type="term" value="F:rRNA (uridine-N3-)-methyltransferase activity"/>
    <property type="evidence" value="ECO:0007669"/>
    <property type="project" value="TreeGrafter"/>
</dbReference>
<dbReference type="EC" id="2.1.1.193" evidence="3 12"/>
<feature type="domain" description="Ribosomal RNA small subunit methyltransferase E methyltransferase" evidence="13">
    <location>
        <begin position="77"/>
        <end position="240"/>
    </location>
</feature>
<dbReference type="PANTHER" id="PTHR30027:SF3">
    <property type="entry name" value="16S RRNA (URACIL(1498)-N(3))-METHYLTRANSFERASE"/>
    <property type="match status" value="1"/>
</dbReference>
<name>A0A140LD93_9FIRM</name>
<evidence type="ECO:0000256" key="9">
    <source>
        <dbReference type="ARBA" id="ARBA00022691"/>
    </source>
</evidence>
<keyword evidence="6 12" id="KW-0698">rRNA processing</keyword>
<evidence type="ECO:0000256" key="8">
    <source>
        <dbReference type="ARBA" id="ARBA00022679"/>
    </source>
</evidence>
<organism evidence="15 16">
    <name type="scientific">Fervidicola ferrireducens</name>
    <dbReference type="NCBI Taxonomy" id="520764"/>
    <lineage>
        <taxon>Bacteria</taxon>
        <taxon>Bacillati</taxon>
        <taxon>Bacillota</taxon>
        <taxon>Clostridia</taxon>
        <taxon>Thermosediminibacterales</taxon>
        <taxon>Thermosediminibacteraceae</taxon>
        <taxon>Fervidicola</taxon>
    </lineage>
</organism>
<dbReference type="PIRSF" id="PIRSF015601">
    <property type="entry name" value="MTase_slr0722"/>
    <property type="match status" value="1"/>
</dbReference>